<evidence type="ECO:0000313" key="2">
    <source>
        <dbReference type="Proteomes" id="UP000054632"/>
    </source>
</evidence>
<organism evidence="1 2">
    <name type="scientific">Trichinella pseudospiralis</name>
    <name type="common">Parasitic roundworm</name>
    <dbReference type="NCBI Taxonomy" id="6337"/>
    <lineage>
        <taxon>Eukaryota</taxon>
        <taxon>Metazoa</taxon>
        <taxon>Ecdysozoa</taxon>
        <taxon>Nematoda</taxon>
        <taxon>Enoplea</taxon>
        <taxon>Dorylaimia</taxon>
        <taxon>Trichinellida</taxon>
        <taxon>Trichinellidae</taxon>
        <taxon>Trichinella</taxon>
    </lineage>
</organism>
<dbReference type="AlphaFoldDB" id="A0A0V1EXM9"/>
<gene>
    <name evidence="1" type="ORF">T4A_2990</name>
</gene>
<name>A0A0V1EXM9_TRIPS</name>
<reference evidence="1 2" key="1">
    <citation type="submission" date="2015-01" db="EMBL/GenBank/DDBJ databases">
        <title>Evolution of Trichinella species and genotypes.</title>
        <authorList>
            <person name="Korhonen P.K."/>
            <person name="Edoardo P."/>
            <person name="Giuseppe L.R."/>
            <person name="Gasser R.B."/>
        </authorList>
    </citation>
    <scope>NUCLEOTIDE SEQUENCE [LARGE SCALE GENOMIC DNA]</scope>
    <source>
        <strain evidence="1">ISS13</strain>
    </source>
</reference>
<protein>
    <submittedName>
        <fullName evidence="1">Uncharacterized protein</fullName>
    </submittedName>
</protein>
<dbReference type="EMBL" id="JYDR01000004">
    <property type="protein sequence ID" value="KRY78452.1"/>
    <property type="molecule type" value="Genomic_DNA"/>
</dbReference>
<dbReference type="Proteomes" id="UP000054632">
    <property type="component" value="Unassembled WGS sequence"/>
</dbReference>
<proteinExistence type="predicted"/>
<evidence type="ECO:0000313" key="1">
    <source>
        <dbReference type="EMBL" id="KRY78452.1"/>
    </source>
</evidence>
<comment type="caution">
    <text evidence="1">The sequence shown here is derived from an EMBL/GenBank/DDBJ whole genome shotgun (WGS) entry which is preliminary data.</text>
</comment>
<accession>A0A0V1EXM9</accession>
<sequence>MAMGTTFHDFMFFDMKMNPLWFGLECWQWH</sequence>